<proteinExistence type="predicted"/>
<dbReference type="Proteomes" id="UP000886069">
    <property type="component" value="Unassembled WGS sequence"/>
</dbReference>
<dbReference type="Gene3D" id="2.60.40.4070">
    <property type="match status" value="1"/>
</dbReference>
<dbReference type="AlphaFoldDB" id="A0A7V2ATF5"/>
<accession>A0A7V2ATF5</accession>
<name>A0A7V2ATF5_UNCEI</name>
<dbReference type="InterPro" id="IPR025965">
    <property type="entry name" value="FlgD/Vpr_Ig-like"/>
</dbReference>
<reference evidence="2" key="1">
    <citation type="journal article" date="2020" name="mSystems">
        <title>Genome- and Community-Level Interaction Insights into Carbon Utilization and Element Cycling Functions of Hydrothermarchaeota in Hydrothermal Sediment.</title>
        <authorList>
            <person name="Zhou Z."/>
            <person name="Liu Y."/>
            <person name="Xu W."/>
            <person name="Pan J."/>
            <person name="Luo Z.H."/>
            <person name="Li M."/>
        </authorList>
    </citation>
    <scope>NUCLEOTIDE SEQUENCE [LARGE SCALE GENOMIC DNA]</scope>
    <source>
        <strain evidence="2">SpSt-1233</strain>
    </source>
</reference>
<comment type="caution">
    <text evidence="2">The sequence shown here is derived from an EMBL/GenBank/DDBJ whole genome shotgun (WGS) entry which is preliminary data.</text>
</comment>
<dbReference type="EMBL" id="DSEC01000042">
    <property type="protein sequence ID" value="HER42929.1"/>
    <property type="molecule type" value="Genomic_DNA"/>
</dbReference>
<dbReference type="NCBIfam" id="TIGR04183">
    <property type="entry name" value="Por_Secre_tail"/>
    <property type="match status" value="1"/>
</dbReference>
<sequence>MAPVINQYSLWRMLPEKELQSLLARGEKGVDPAALFASRDGSAPLIASVADGQPRPAADGAGIYYISSAAGTAAGWEFMTYVDATNSNTYSSYVPTLFDSTASDPGVHYFMVMAHGTEQFTFWESQPESGCSVDNIAPDQPESFSGEQSYNPEGLYLHWGAGGLSAPASDDFSHYTLYRSALPDIEPGPGNIIYQGADAEYFDDEWRWDNIFYYLVSAFDIHGNESGLAYLGPEAITGSETPEAPAASYLAQNAPNPFNPLTTISFGLSDRGRVTLSVYDVTGRLVRVLIDEDRAAGRYRETWDGRGAHGVTVASGVYFYRLRAGTFSETRKMILIR</sequence>
<evidence type="ECO:0000259" key="1">
    <source>
        <dbReference type="Pfam" id="PF13860"/>
    </source>
</evidence>
<feature type="domain" description="FlgD/Vpr Ig-like" evidence="1">
    <location>
        <begin position="272"/>
        <end position="322"/>
    </location>
</feature>
<dbReference type="Pfam" id="PF13860">
    <property type="entry name" value="FlgD_ig"/>
    <property type="match status" value="1"/>
</dbReference>
<gene>
    <name evidence="2" type="ORF">ENO08_00530</name>
</gene>
<dbReference type="InterPro" id="IPR026444">
    <property type="entry name" value="Secre_tail"/>
</dbReference>
<organism evidence="2">
    <name type="scientific">Eiseniibacteriota bacterium</name>
    <dbReference type="NCBI Taxonomy" id="2212470"/>
    <lineage>
        <taxon>Bacteria</taxon>
        <taxon>Candidatus Eiseniibacteriota</taxon>
    </lineage>
</organism>
<evidence type="ECO:0000313" key="2">
    <source>
        <dbReference type="EMBL" id="HER42929.1"/>
    </source>
</evidence>
<protein>
    <submittedName>
        <fullName evidence="2">T9SS type A sorting domain-containing protein</fullName>
    </submittedName>
</protein>